<feature type="compositionally biased region" description="Basic residues" evidence="1">
    <location>
        <begin position="7"/>
        <end position="22"/>
    </location>
</feature>
<name>A0ABM5MM13_GEOTH</name>
<accession>A0ABM5MM13</accession>
<proteinExistence type="predicted"/>
<keyword evidence="3" id="KW-1185">Reference proteome</keyword>
<organism evidence="2 3">
    <name type="scientific">Geobacillus thermoleovorans CCB_US3_UF5</name>
    <dbReference type="NCBI Taxonomy" id="1111068"/>
    <lineage>
        <taxon>Bacteria</taxon>
        <taxon>Bacillati</taxon>
        <taxon>Bacillota</taxon>
        <taxon>Bacilli</taxon>
        <taxon>Bacillales</taxon>
        <taxon>Anoxybacillaceae</taxon>
        <taxon>Geobacillus</taxon>
        <taxon>Geobacillus thermoleovorans group</taxon>
    </lineage>
</organism>
<evidence type="ECO:0000313" key="3">
    <source>
        <dbReference type="Proteomes" id="UP000005636"/>
    </source>
</evidence>
<sequence>MVSALSRGRKAPSRGSTAKRKAERCAPPCTAADSRFRCMVDQDVSVFPFGVHGTK</sequence>
<evidence type="ECO:0000256" key="1">
    <source>
        <dbReference type="SAM" id="MobiDB-lite"/>
    </source>
</evidence>
<dbReference type="EMBL" id="CP003125">
    <property type="protein sequence ID" value="AEV20816.1"/>
    <property type="molecule type" value="Genomic_DNA"/>
</dbReference>
<reference evidence="2 3" key="1">
    <citation type="submission" date="2011-11" db="EMBL/GenBank/DDBJ databases">
        <title>Complete genome sequence of thermophilic Geobacillus thermoleovorans CCB_US3_UF5.</title>
        <authorList>
            <person name="Muhd Sakaff M.K.L."/>
            <person name="Abdul Rahman A.Y."/>
            <person name="Saito J.A."/>
            <person name="Hou S."/>
            <person name="Alam M."/>
        </authorList>
    </citation>
    <scope>NUCLEOTIDE SEQUENCE [LARGE SCALE GENOMIC DNA]</scope>
    <source>
        <strain evidence="2 3">CCB_US3_UF5</strain>
    </source>
</reference>
<evidence type="ECO:0000313" key="2">
    <source>
        <dbReference type="EMBL" id="AEV20816.1"/>
    </source>
</evidence>
<dbReference type="Proteomes" id="UP000005636">
    <property type="component" value="Chromosome"/>
</dbReference>
<protein>
    <submittedName>
        <fullName evidence="2">Uncharacterized protein</fullName>
    </submittedName>
</protein>
<feature type="region of interest" description="Disordered" evidence="1">
    <location>
        <begin position="1"/>
        <end position="26"/>
    </location>
</feature>
<gene>
    <name evidence="2" type="ORF">GTCCBUS3UF5_35150</name>
</gene>